<dbReference type="GO" id="GO:0006633">
    <property type="term" value="P:fatty acid biosynthetic process"/>
    <property type="evidence" value="ECO:0007669"/>
    <property type="project" value="InterPro"/>
</dbReference>
<dbReference type="GO" id="GO:0004316">
    <property type="term" value="F:3-oxoacyl-[acyl-carrier-protein] reductase (NADPH) activity"/>
    <property type="evidence" value="ECO:0007669"/>
    <property type="project" value="UniProtKB-EC"/>
</dbReference>
<dbReference type="GeneID" id="42800615"/>
<dbReference type="Gene3D" id="3.40.50.720">
    <property type="entry name" value="NAD(P)-binding Rossmann-like Domain"/>
    <property type="match status" value="1"/>
</dbReference>
<evidence type="ECO:0000256" key="5">
    <source>
        <dbReference type="PIRSR" id="PIRSR611284-2"/>
    </source>
</evidence>
<dbReference type="EMBL" id="CP045484">
    <property type="protein sequence ID" value="QGR16647.1"/>
    <property type="molecule type" value="Genomic_DNA"/>
</dbReference>
<dbReference type="OrthoDB" id="24596at2157"/>
<protein>
    <submittedName>
        <fullName evidence="7">3-oxoacyl-ACP reductase FabG</fullName>
    </submittedName>
    <submittedName>
        <fullName evidence="6">3-oxoacyl-[acyl-carrier protein] reductase</fullName>
        <ecNumber evidence="6 7">1.1.1.100</ecNumber>
    </submittedName>
</protein>
<organism evidence="7 8">
    <name type="scientific">Sulfurisphaera ohwakuensis</name>
    <dbReference type="NCBI Taxonomy" id="69656"/>
    <lineage>
        <taxon>Archaea</taxon>
        <taxon>Thermoproteota</taxon>
        <taxon>Thermoprotei</taxon>
        <taxon>Sulfolobales</taxon>
        <taxon>Sulfolobaceae</taxon>
        <taxon>Sulfurisphaera</taxon>
    </lineage>
</organism>
<dbReference type="AlphaFoldDB" id="A0A650CGI0"/>
<evidence type="ECO:0000313" key="6">
    <source>
        <dbReference type="EMBL" id="MBB5254043.1"/>
    </source>
</evidence>
<feature type="binding site" evidence="5">
    <location>
        <begin position="158"/>
        <end position="162"/>
    </location>
    <ligand>
        <name>NADP(+)</name>
        <dbReference type="ChEBI" id="CHEBI:58349"/>
    </ligand>
</feature>
<dbReference type="EC" id="1.1.1.100" evidence="6 7"/>
<dbReference type="CDD" id="cd05333">
    <property type="entry name" value="BKR_SDR_c"/>
    <property type="match status" value="1"/>
</dbReference>
<feature type="active site" description="Proton acceptor" evidence="4">
    <location>
        <position position="158"/>
    </location>
</feature>
<dbReference type="NCBIfam" id="NF009466">
    <property type="entry name" value="PRK12826.1-2"/>
    <property type="match status" value="1"/>
</dbReference>
<keyword evidence="8" id="KW-1185">Reference proteome</keyword>
<dbReference type="PANTHER" id="PTHR42879">
    <property type="entry name" value="3-OXOACYL-(ACYL-CARRIER-PROTEIN) REDUCTASE"/>
    <property type="match status" value="1"/>
</dbReference>
<accession>A0A650CGI0</accession>
<dbReference type="PRINTS" id="PR00081">
    <property type="entry name" value="GDHRDH"/>
</dbReference>
<dbReference type="FunFam" id="3.40.50.720:FF:000115">
    <property type="entry name" value="3-oxoacyl-[acyl-carrier-protein] reductase FabG"/>
    <property type="match status" value="1"/>
</dbReference>
<dbReference type="InterPro" id="IPR011284">
    <property type="entry name" value="3oxo_ACP_reduc"/>
</dbReference>
<gene>
    <name evidence="7" type="primary">fabG</name>
    <name evidence="7" type="ORF">D1869_05180</name>
    <name evidence="6" type="ORF">HNQ62_001816</name>
</gene>
<feature type="binding site" evidence="5">
    <location>
        <position position="191"/>
    </location>
    <ligand>
        <name>NADP(+)</name>
        <dbReference type="ChEBI" id="CHEBI:58349"/>
    </ligand>
</feature>
<proteinExistence type="inferred from homology"/>
<dbReference type="RefSeq" id="WP_156014202.1">
    <property type="nucleotide sequence ID" value="NZ_CP045484.1"/>
</dbReference>
<feature type="binding site" evidence="5">
    <location>
        <position position="94"/>
    </location>
    <ligand>
        <name>NADP(+)</name>
        <dbReference type="ChEBI" id="CHEBI:58349"/>
    </ligand>
</feature>
<evidence type="ECO:0000256" key="3">
    <source>
        <dbReference type="ARBA" id="ARBA00023002"/>
    </source>
</evidence>
<dbReference type="EMBL" id="JACHFY010000010">
    <property type="protein sequence ID" value="MBB5254043.1"/>
    <property type="molecule type" value="Genomic_DNA"/>
</dbReference>
<dbReference type="KEGG" id="soh:D1869_05180"/>
<dbReference type="InterPro" id="IPR050259">
    <property type="entry name" value="SDR"/>
</dbReference>
<dbReference type="PROSITE" id="PS00061">
    <property type="entry name" value="ADH_SHORT"/>
    <property type="match status" value="1"/>
</dbReference>
<evidence type="ECO:0000256" key="4">
    <source>
        <dbReference type="PIRSR" id="PIRSR611284-1"/>
    </source>
</evidence>
<sequence length="250" mass="27370">MGIELNGKIAIVTGASSGIGRAIAFKLAERGANLILGDVKIDELRKVAEEIIKETKVKVVPLYVNVGDFNSTKEFYNKGVSELGVDYVDILVNNAGINRDALFVKMTYEQWDEVIRVDLYSMFNMTKQVVEGMIRRNYGRIINMSSLSWLGNIGQANYSAAKAGVIGFTKTLARELAKYNITVNAICPGFIDTPMTRAVPEKVRQKIIERIPMGRIGQPEDVANLVAFLASDEASYITGEVIGVTGGLVL</sequence>
<dbReference type="NCBIfam" id="TIGR01830">
    <property type="entry name" value="3oxo_ACP_reduc"/>
    <property type="match status" value="1"/>
</dbReference>
<dbReference type="InterPro" id="IPR002347">
    <property type="entry name" value="SDR_fam"/>
</dbReference>
<evidence type="ECO:0000256" key="2">
    <source>
        <dbReference type="ARBA" id="ARBA00022857"/>
    </source>
</evidence>
<dbReference type="Proteomes" id="UP000427373">
    <property type="component" value="Chromosome"/>
</dbReference>
<evidence type="ECO:0000313" key="7">
    <source>
        <dbReference type="EMBL" id="QGR16647.1"/>
    </source>
</evidence>
<evidence type="ECO:0000256" key="1">
    <source>
        <dbReference type="ARBA" id="ARBA00006484"/>
    </source>
</evidence>
<dbReference type="NCBIfam" id="NF005559">
    <property type="entry name" value="PRK07231.1"/>
    <property type="match status" value="1"/>
</dbReference>
<dbReference type="NCBIfam" id="NF004198">
    <property type="entry name" value="PRK05653.1-3"/>
    <property type="match status" value="1"/>
</dbReference>
<name>A0A650CGI0_SULOH</name>
<keyword evidence="2 5" id="KW-0521">NADP</keyword>
<comment type="similarity">
    <text evidence="1">Belongs to the short-chain dehydrogenases/reductases (SDR) family.</text>
</comment>
<dbReference type="InterPro" id="IPR036291">
    <property type="entry name" value="NAD(P)-bd_dom_sf"/>
</dbReference>
<dbReference type="GO" id="GO:0051287">
    <property type="term" value="F:NAD binding"/>
    <property type="evidence" value="ECO:0007669"/>
    <property type="project" value="InterPro"/>
</dbReference>
<reference evidence="6 9" key="2">
    <citation type="submission" date="2020-08" db="EMBL/GenBank/DDBJ databases">
        <title>Genomic Encyclopedia of Type Strains, Phase IV (KMG-IV): sequencing the most valuable type-strain genomes for metagenomic binning, comparative biology and taxonomic classification.</title>
        <authorList>
            <person name="Goeker M."/>
        </authorList>
    </citation>
    <scope>NUCLEOTIDE SEQUENCE [LARGE SCALE GENOMIC DNA]</scope>
    <source>
        <strain evidence="6 9">DSM 12421</strain>
    </source>
</reference>
<dbReference type="PRINTS" id="PR00080">
    <property type="entry name" value="SDRFAMILY"/>
</dbReference>
<evidence type="ECO:0000313" key="9">
    <source>
        <dbReference type="Proteomes" id="UP000582213"/>
    </source>
</evidence>
<dbReference type="SUPFAM" id="SSF51735">
    <property type="entry name" value="NAD(P)-binding Rossmann-fold domains"/>
    <property type="match status" value="1"/>
</dbReference>
<dbReference type="PANTHER" id="PTHR42879:SF2">
    <property type="entry name" value="3-OXOACYL-[ACYL-CARRIER-PROTEIN] REDUCTASE FABG"/>
    <property type="match status" value="1"/>
</dbReference>
<dbReference type="Proteomes" id="UP000582213">
    <property type="component" value="Unassembled WGS sequence"/>
</dbReference>
<dbReference type="Pfam" id="PF13561">
    <property type="entry name" value="adh_short_C2"/>
    <property type="match status" value="1"/>
</dbReference>
<dbReference type="InterPro" id="IPR020904">
    <property type="entry name" value="Sc_DH/Rdtase_CS"/>
</dbReference>
<evidence type="ECO:0000313" key="8">
    <source>
        <dbReference type="Proteomes" id="UP000427373"/>
    </source>
</evidence>
<feature type="binding site" evidence="5">
    <location>
        <begin position="65"/>
        <end position="66"/>
    </location>
    <ligand>
        <name>NADP(+)</name>
        <dbReference type="ChEBI" id="CHEBI:58349"/>
    </ligand>
</feature>
<reference evidence="7 8" key="1">
    <citation type="submission" date="2019-10" db="EMBL/GenBank/DDBJ databases">
        <title>Genome Sequences from Six Type Strain Members of the Archaeal Family Sulfolobaceae: Acidianus ambivalens, Acidianus infernus, Metallosphaera prunae, Stygiolobus azoricus, Sulfolobus metallicus, and Sulfurisphaera ohwakuensis.</title>
        <authorList>
            <person name="Counts J.A."/>
            <person name="Kelly R.M."/>
        </authorList>
    </citation>
    <scope>NUCLEOTIDE SEQUENCE [LARGE SCALE GENOMIC DNA]</scope>
    <source>
        <strain evidence="7 8">TA-1</strain>
    </source>
</reference>
<keyword evidence="3 7" id="KW-0560">Oxidoreductase</keyword>